<gene>
    <name evidence="1" type="ORF">ACFFSA_19380</name>
</gene>
<name>A0ABV5S2K9_9ACTN</name>
<reference evidence="1 2" key="1">
    <citation type="submission" date="2024-09" db="EMBL/GenBank/DDBJ databases">
        <authorList>
            <person name="Sun Q."/>
            <person name="Mori K."/>
        </authorList>
    </citation>
    <scope>NUCLEOTIDE SEQUENCE [LARGE SCALE GENOMIC DNA]</scope>
    <source>
        <strain evidence="1 2">JCM 3143</strain>
    </source>
</reference>
<evidence type="ECO:0000313" key="1">
    <source>
        <dbReference type="EMBL" id="MFB9625254.1"/>
    </source>
</evidence>
<organism evidence="1 2">
    <name type="scientific">Nonomuraea helvata</name>
    <dbReference type="NCBI Taxonomy" id="37484"/>
    <lineage>
        <taxon>Bacteria</taxon>
        <taxon>Bacillati</taxon>
        <taxon>Actinomycetota</taxon>
        <taxon>Actinomycetes</taxon>
        <taxon>Streptosporangiales</taxon>
        <taxon>Streptosporangiaceae</taxon>
        <taxon>Nonomuraea</taxon>
    </lineage>
</organism>
<protein>
    <submittedName>
        <fullName evidence="1">Uncharacterized protein</fullName>
    </submittedName>
</protein>
<dbReference type="EMBL" id="JBHMBW010000015">
    <property type="protein sequence ID" value="MFB9625254.1"/>
    <property type="molecule type" value="Genomic_DNA"/>
</dbReference>
<dbReference type="RefSeq" id="WP_344994902.1">
    <property type="nucleotide sequence ID" value="NZ_BAAAXV010000008.1"/>
</dbReference>
<proteinExistence type="predicted"/>
<accession>A0ABV5S2K9</accession>
<comment type="caution">
    <text evidence="1">The sequence shown here is derived from an EMBL/GenBank/DDBJ whole genome shotgun (WGS) entry which is preliminary data.</text>
</comment>
<sequence length="113" mass="12126">MALLDGRLGAEPDQAAQWRRGGIQYLTGRREIAEPYPLVCLVDEKGKSRIHLNPGHGGGSRAGREVGLLRMGASAGGREGGQQLLLLPVVSTSSTFLISIVMRDPSVDLDWSM</sequence>
<keyword evidence="2" id="KW-1185">Reference proteome</keyword>
<dbReference type="Proteomes" id="UP001589532">
    <property type="component" value="Unassembled WGS sequence"/>
</dbReference>
<evidence type="ECO:0000313" key="2">
    <source>
        <dbReference type="Proteomes" id="UP001589532"/>
    </source>
</evidence>